<evidence type="ECO:0000313" key="3">
    <source>
        <dbReference type="Proteomes" id="UP001597521"/>
    </source>
</evidence>
<organism evidence="2 3">
    <name type="scientific">Devosia albogilva</name>
    <dbReference type="NCBI Taxonomy" id="429726"/>
    <lineage>
        <taxon>Bacteria</taxon>
        <taxon>Pseudomonadati</taxon>
        <taxon>Pseudomonadota</taxon>
        <taxon>Alphaproteobacteria</taxon>
        <taxon>Hyphomicrobiales</taxon>
        <taxon>Devosiaceae</taxon>
        <taxon>Devosia</taxon>
    </lineage>
</organism>
<dbReference type="RefSeq" id="WP_386833096.1">
    <property type="nucleotide sequence ID" value="NZ_JBHUNP010000001.1"/>
</dbReference>
<proteinExistence type="predicted"/>
<accession>A0ABW5QKF8</accession>
<evidence type="ECO:0000256" key="1">
    <source>
        <dbReference type="SAM" id="Phobius"/>
    </source>
</evidence>
<reference evidence="3" key="1">
    <citation type="journal article" date="2019" name="Int. J. Syst. Evol. Microbiol.">
        <title>The Global Catalogue of Microorganisms (GCM) 10K type strain sequencing project: providing services to taxonomists for standard genome sequencing and annotation.</title>
        <authorList>
            <consortium name="The Broad Institute Genomics Platform"/>
            <consortium name="The Broad Institute Genome Sequencing Center for Infectious Disease"/>
            <person name="Wu L."/>
            <person name="Ma J."/>
        </authorList>
    </citation>
    <scope>NUCLEOTIDE SEQUENCE [LARGE SCALE GENOMIC DNA]</scope>
    <source>
        <strain evidence="3">CCM 7427</strain>
    </source>
</reference>
<feature type="transmembrane region" description="Helical" evidence="1">
    <location>
        <begin position="136"/>
        <end position="161"/>
    </location>
</feature>
<dbReference type="Proteomes" id="UP001597521">
    <property type="component" value="Unassembled WGS sequence"/>
</dbReference>
<evidence type="ECO:0000313" key="2">
    <source>
        <dbReference type="EMBL" id="MFD2648027.1"/>
    </source>
</evidence>
<comment type="caution">
    <text evidence="2">The sequence shown here is derived from an EMBL/GenBank/DDBJ whole genome shotgun (WGS) entry which is preliminary data.</text>
</comment>
<keyword evidence="1" id="KW-1133">Transmembrane helix</keyword>
<gene>
    <name evidence="2" type="ORF">ACFSX5_09515</name>
</gene>
<keyword evidence="3" id="KW-1185">Reference proteome</keyword>
<sequence>MAALLAMADTTLATDQLDHIRTELRAEIELLNSRLNALIASQSFLVIAYGSSLGASFGEWRTLFTVTLPPLFSVLGFVLVIEAWPGLRAAHEAIRLWRRREAELVSSHSGYNPYTLATDEQSRRRLEQRQRAGSLFWTRVPVIFLTAWVLFFLMPFVLWMWG</sequence>
<name>A0ABW5QKF8_9HYPH</name>
<keyword evidence="1" id="KW-0812">Transmembrane</keyword>
<dbReference type="EMBL" id="JBHUNP010000001">
    <property type="protein sequence ID" value="MFD2648027.1"/>
    <property type="molecule type" value="Genomic_DNA"/>
</dbReference>
<evidence type="ECO:0008006" key="4">
    <source>
        <dbReference type="Google" id="ProtNLM"/>
    </source>
</evidence>
<feature type="transmembrane region" description="Helical" evidence="1">
    <location>
        <begin position="35"/>
        <end position="58"/>
    </location>
</feature>
<protein>
    <recommendedName>
        <fullName evidence="4">DUF106 domain-containing protein</fullName>
    </recommendedName>
</protein>
<feature type="transmembrane region" description="Helical" evidence="1">
    <location>
        <begin position="70"/>
        <end position="90"/>
    </location>
</feature>
<keyword evidence="1" id="KW-0472">Membrane</keyword>